<dbReference type="InterPro" id="IPR050250">
    <property type="entry name" value="Macrolide_Exporter_MacB"/>
</dbReference>
<protein>
    <submittedName>
        <fullName evidence="9">ABC transporter permease</fullName>
    </submittedName>
</protein>
<comment type="caution">
    <text evidence="9">The sequence shown here is derived from an EMBL/GenBank/DDBJ whole genome shotgun (WGS) entry which is preliminary data.</text>
</comment>
<keyword evidence="5 6" id="KW-0472">Membrane</keyword>
<proteinExistence type="predicted"/>
<accession>A0ABU5ZZA0</accession>
<dbReference type="PANTHER" id="PTHR30572:SF18">
    <property type="entry name" value="ABC-TYPE MACROLIDE FAMILY EXPORT SYSTEM PERMEASE COMPONENT 2"/>
    <property type="match status" value="1"/>
</dbReference>
<organism evidence="9 10">
    <name type="scientific">Aquimarina gracilis</name>
    <dbReference type="NCBI Taxonomy" id="874422"/>
    <lineage>
        <taxon>Bacteria</taxon>
        <taxon>Pseudomonadati</taxon>
        <taxon>Bacteroidota</taxon>
        <taxon>Flavobacteriia</taxon>
        <taxon>Flavobacteriales</taxon>
        <taxon>Flavobacteriaceae</taxon>
        <taxon>Aquimarina</taxon>
    </lineage>
</organism>
<feature type="domain" description="ABC3 transporter permease C-terminal" evidence="7">
    <location>
        <begin position="310"/>
        <end position="424"/>
    </location>
</feature>
<name>A0ABU5ZZA0_9FLAO</name>
<evidence type="ECO:0000256" key="1">
    <source>
        <dbReference type="ARBA" id="ARBA00004651"/>
    </source>
</evidence>
<keyword evidence="4 6" id="KW-1133">Transmembrane helix</keyword>
<dbReference type="EMBL" id="JAYKLX010000008">
    <property type="protein sequence ID" value="MEB3347218.1"/>
    <property type="molecule type" value="Genomic_DNA"/>
</dbReference>
<sequence length="836" mass="94708">MIRNYFKIIWRSMIRQKQFAFLNIVGLTLGIATCLVLGLYVYDEMTYDTFHEKGDRIYRVNQSHIWEDWNDQYASNGPNLGIALRSDVPEFEQITRLLDQGAQTMRTNLKGRENTLYKEEQCYLAEENFFEVFSFNFLQGNPKTALKDPKSIVITQKTAARYFGKENPIDKTLEIRENDGSWSTFTVTGVVANVSSKSHIQFDMLISLNSISERMKSNGWLWVWTGFSTYGLVKEGTNIEALRQKIQAIPPKWAANTTERIFNQTYDEFTAGKPWKLYLQPLRKIYLSDDPAEHRFGPNGNPQYVKLFSAIGILILVLSSINFMNLSTARSSKRSKEVGIRKVLGSERRKLIKLFILESTLFVCISTVFALIIVQLLLNVFNSIAVKELSLLSMLGNPVFLVILVSFVAFLGILAGSYPAFYLSAFKPIETLTGKVSAGFKGKKMRNGLVVVQFTISIALIICTFFVQKQLAYSSSLDLGLAKDNVLQIHNTEQLRQNVKVLKSKLEANSAFTHVGRSYGIPPYIWSGDRYKASESQTPAINLSDFRTEGDYLDLLGVEFLAGRNFDPERKNDKYGVILNEEAVKVLGWGPKETFAANSPIGKYVEMTNENEDKLEVLGVVKNFNFNSTKEKIAPLVILHQDNDLVWNYQRGLTFLSARLNPNVVKNTRDLQALIDDIKEEMAGMDASILFEYSFMDQEFEETFRTEQRMATVLNIFTVLALIIACLGLFGLTAFSAEQRIKELGIRKVLGAKVSQLALLFSSEFTKLVLISVLLASPIAYFLVDRWLTNFAYRTPIEIWVFAVALLFAVIITIITVSFQTIKIANTNPVNSLRTE</sequence>
<evidence type="ECO:0000256" key="5">
    <source>
        <dbReference type="ARBA" id="ARBA00023136"/>
    </source>
</evidence>
<feature type="transmembrane region" description="Helical" evidence="6">
    <location>
        <begin position="447"/>
        <end position="467"/>
    </location>
</feature>
<feature type="domain" description="ABC3 transporter permease C-terminal" evidence="7">
    <location>
        <begin position="715"/>
        <end position="829"/>
    </location>
</feature>
<keyword evidence="3 6" id="KW-0812">Transmembrane</keyword>
<feature type="transmembrane region" description="Helical" evidence="6">
    <location>
        <begin position="351"/>
        <end position="378"/>
    </location>
</feature>
<dbReference type="InterPro" id="IPR003838">
    <property type="entry name" value="ABC3_permease_C"/>
</dbReference>
<keyword evidence="2" id="KW-1003">Cell membrane</keyword>
<reference evidence="9 10" key="1">
    <citation type="journal article" date="2013" name="Int. J. Syst. Evol. Microbiol.">
        <title>Aquimarina gracilis sp. nov., isolated from the gut microflora of a mussel, Mytilus coruscus, and emended description of Aquimarina spongiae.</title>
        <authorList>
            <person name="Park S.C."/>
            <person name="Choe H.N."/>
            <person name="Baik K.S."/>
            <person name="Seong C.N."/>
        </authorList>
    </citation>
    <scope>NUCLEOTIDE SEQUENCE [LARGE SCALE GENOMIC DNA]</scope>
    <source>
        <strain evidence="9 10">PSC32</strain>
    </source>
</reference>
<evidence type="ECO:0000256" key="6">
    <source>
        <dbReference type="SAM" id="Phobius"/>
    </source>
</evidence>
<dbReference type="PANTHER" id="PTHR30572">
    <property type="entry name" value="MEMBRANE COMPONENT OF TRANSPORTER-RELATED"/>
    <property type="match status" value="1"/>
</dbReference>
<evidence type="ECO:0000313" key="9">
    <source>
        <dbReference type="EMBL" id="MEB3347218.1"/>
    </source>
</evidence>
<feature type="transmembrane region" description="Helical" evidence="6">
    <location>
        <begin position="713"/>
        <end position="736"/>
    </location>
</feature>
<feature type="domain" description="MacB-like periplasmic core" evidence="8">
    <location>
        <begin position="521"/>
        <end position="646"/>
    </location>
</feature>
<dbReference type="InterPro" id="IPR025857">
    <property type="entry name" value="MacB_PCD"/>
</dbReference>
<evidence type="ECO:0000256" key="3">
    <source>
        <dbReference type="ARBA" id="ARBA00022692"/>
    </source>
</evidence>
<dbReference type="Proteomes" id="UP001327027">
    <property type="component" value="Unassembled WGS sequence"/>
</dbReference>
<feature type="transmembrane region" description="Helical" evidence="6">
    <location>
        <begin position="307"/>
        <end position="326"/>
    </location>
</feature>
<feature type="transmembrane region" description="Helical" evidence="6">
    <location>
        <begin position="398"/>
        <end position="426"/>
    </location>
</feature>
<feature type="transmembrane region" description="Helical" evidence="6">
    <location>
        <begin position="20"/>
        <end position="42"/>
    </location>
</feature>
<feature type="transmembrane region" description="Helical" evidence="6">
    <location>
        <begin position="757"/>
        <end position="784"/>
    </location>
</feature>
<evidence type="ECO:0000256" key="4">
    <source>
        <dbReference type="ARBA" id="ARBA00022989"/>
    </source>
</evidence>
<evidence type="ECO:0000256" key="2">
    <source>
        <dbReference type="ARBA" id="ARBA00022475"/>
    </source>
</evidence>
<evidence type="ECO:0000259" key="8">
    <source>
        <dbReference type="Pfam" id="PF12704"/>
    </source>
</evidence>
<feature type="transmembrane region" description="Helical" evidence="6">
    <location>
        <begin position="799"/>
        <end position="819"/>
    </location>
</feature>
<evidence type="ECO:0000259" key="7">
    <source>
        <dbReference type="Pfam" id="PF02687"/>
    </source>
</evidence>
<gene>
    <name evidence="9" type="ORF">U6A24_17215</name>
</gene>
<feature type="domain" description="MacB-like periplasmic core" evidence="8">
    <location>
        <begin position="21"/>
        <end position="248"/>
    </location>
</feature>
<evidence type="ECO:0000313" key="10">
    <source>
        <dbReference type="Proteomes" id="UP001327027"/>
    </source>
</evidence>
<dbReference type="RefSeq" id="WP_324181243.1">
    <property type="nucleotide sequence ID" value="NZ_BAABAW010000025.1"/>
</dbReference>
<dbReference type="Pfam" id="PF02687">
    <property type="entry name" value="FtsX"/>
    <property type="match status" value="2"/>
</dbReference>
<keyword evidence="10" id="KW-1185">Reference proteome</keyword>
<dbReference type="Pfam" id="PF12704">
    <property type="entry name" value="MacB_PCD"/>
    <property type="match status" value="2"/>
</dbReference>
<comment type="subcellular location">
    <subcellularLocation>
        <location evidence="1">Cell membrane</location>
        <topology evidence="1">Multi-pass membrane protein</topology>
    </subcellularLocation>
</comment>